<comment type="caution">
    <text evidence="1">The sequence shown here is derived from an EMBL/GenBank/DDBJ whole genome shotgun (WGS) entry which is preliminary data.</text>
</comment>
<reference evidence="1" key="1">
    <citation type="submission" date="2021-04" db="EMBL/GenBank/DDBJ databases">
        <authorList>
            <person name="Tunstrom K."/>
        </authorList>
    </citation>
    <scope>NUCLEOTIDE SEQUENCE</scope>
</reference>
<dbReference type="EMBL" id="CAJQZP010000585">
    <property type="protein sequence ID" value="CAG4970223.1"/>
    <property type="molecule type" value="Genomic_DNA"/>
</dbReference>
<name>A0A8S3WQC0_PARAO</name>
<dbReference type="AlphaFoldDB" id="A0A8S3WQC0"/>
<keyword evidence="2" id="KW-1185">Reference proteome</keyword>
<proteinExistence type="predicted"/>
<protein>
    <submittedName>
        <fullName evidence="1">(apollo) hypothetical protein</fullName>
    </submittedName>
</protein>
<dbReference type="OrthoDB" id="6904325at2759"/>
<sequence>MADSVKRILAPRSRAPLDQTGVRLWELQEETQDTELNTFMQKDIPEKKVIEINATKTYQDKSTSTDIKNAAIELSFAESAFEIDKQKGPKFTVLKKWRERQAKAEHERARKVVINSLKEKFRGFHRQANVDAFENGNKDYIHESIPAIVITEDIEDTSNLNGNCERGGQGNFDREIGSFNVYNSTMVNEVVCHARKLQMGPGGELAQWRLAPRGSKAADSEGALRGTVKEVMPVSFLNLLPFLFHFNSC</sequence>
<evidence type="ECO:0000313" key="2">
    <source>
        <dbReference type="Proteomes" id="UP000691718"/>
    </source>
</evidence>
<organism evidence="1 2">
    <name type="scientific">Parnassius apollo</name>
    <name type="common">Apollo butterfly</name>
    <name type="synonym">Papilio apollo</name>
    <dbReference type="NCBI Taxonomy" id="110799"/>
    <lineage>
        <taxon>Eukaryota</taxon>
        <taxon>Metazoa</taxon>
        <taxon>Ecdysozoa</taxon>
        <taxon>Arthropoda</taxon>
        <taxon>Hexapoda</taxon>
        <taxon>Insecta</taxon>
        <taxon>Pterygota</taxon>
        <taxon>Neoptera</taxon>
        <taxon>Endopterygota</taxon>
        <taxon>Lepidoptera</taxon>
        <taxon>Glossata</taxon>
        <taxon>Ditrysia</taxon>
        <taxon>Papilionoidea</taxon>
        <taxon>Papilionidae</taxon>
        <taxon>Parnassiinae</taxon>
        <taxon>Parnassini</taxon>
        <taxon>Parnassius</taxon>
        <taxon>Parnassius</taxon>
    </lineage>
</organism>
<gene>
    <name evidence="1" type="ORF">PAPOLLO_LOCUS8251</name>
</gene>
<evidence type="ECO:0000313" key="1">
    <source>
        <dbReference type="EMBL" id="CAG4970223.1"/>
    </source>
</evidence>
<dbReference type="Proteomes" id="UP000691718">
    <property type="component" value="Unassembled WGS sequence"/>
</dbReference>
<accession>A0A8S3WQC0</accession>